<dbReference type="Proteomes" id="UP000001514">
    <property type="component" value="Unassembled WGS sequence"/>
</dbReference>
<evidence type="ECO:0000313" key="3">
    <source>
        <dbReference type="Proteomes" id="UP000001514"/>
    </source>
</evidence>
<proteinExistence type="predicted"/>
<keyword evidence="1" id="KW-0812">Transmembrane</keyword>
<reference evidence="2 3" key="1">
    <citation type="journal article" date="2011" name="Science">
        <title>The Selaginella genome identifies genetic changes associated with the evolution of vascular plants.</title>
        <authorList>
            <person name="Banks J.A."/>
            <person name="Nishiyama T."/>
            <person name="Hasebe M."/>
            <person name="Bowman J.L."/>
            <person name="Gribskov M."/>
            <person name="dePamphilis C."/>
            <person name="Albert V.A."/>
            <person name="Aono N."/>
            <person name="Aoyama T."/>
            <person name="Ambrose B.A."/>
            <person name="Ashton N.W."/>
            <person name="Axtell M.J."/>
            <person name="Barker E."/>
            <person name="Barker M.S."/>
            <person name="Bennetzen J.L."/>
            <person name="Bonawitz N.D."/>
            <person name="Chapple C."/>
            <person name="Cheng C."/>
            <person name="Correa L.G."/>
            <person name="Dacre M."/>
            <person name="DeBarry J."/>
            <person name="Dreyer I."/>
            <person name="Elias M."/>
            <person name="Engstrom E.M."/>
            <person name="Estelle M."/>
            <person name="Feng L."/>
            <person name="Finet C."/>
            <person name="Floyd S.K."/>
            <person name="Frommer W.B."/>
            <person name="Fujita T."/>
            <person name="Gramzow L."/>
            <person name="Gutensohn M."/>
            <person name="Harholt J."/>
            <person name="Hattori M."/>
            <person name="Heyl A."/>
            <person name="Hirai T."/>
            <person name="Hiwatashi Y."/>
            <person name="Ishikawa M."/>
            <person name="Iwata M."/>
            <person name="Karol K.G."/>
            <person name="Koehler B."/>
            <person name="Kolukisaoglu U."/>
            <person name="Kubo M."/>
            <person name="Kurata T."/>
            <person name="Lalonde S."/>
            <person name="Li K."/>
            <person name="Li Y."/>
            <person name="Litt A."/>
            <person name="Lyons E."/>
            <person name="Manning G."/>
            <person name="Maruyama T."/>
            <person name="Michael T.P."/>
            <person name="Mikami K."/>
            <person name="Miyazaki S."/>
            <person name="Morinaga S."/>
            <person name="Murata T."/>
            <person name="Mueller-Roeber B."/>
            <person name="Nelson D.R."/>
            <person name="Obara M."/>
            <person name="Oguri Y."/>
            <person name="Olmstead R.G."/>
            <person name="Onodera N."/>
            <person name="Petersen B.L."/>
            <person name="Pils B."/>
            <person name="Prigge M."/>
            <person name="Rensing S.A."/>
            <person name="Riano-Pachon D.M."/>
            <person name="Roberts A.W."/>
            <person name="Sato Y."/>
            <person name="Scheller H.V."/>
            <person name="Schulz B."/>
            <person name="Schulz C."/>
            <person name="Shakirov E.V."/>
            <person name="Shibagaki N."/>
            <person name="Shinohara N."/>
            <person name="Shippen D.E."/>
            <person name="Soerensen I."/>
            <person name="Sotooka R."/>
            <person name="Sugimoto N."/>
            <person name="Sugita M."/>
            <person name="Sumikawa N."/>
            <person name="Tanurdzic M."/>
            <person name="Theissen G."/>
            <person name="Ulvskov P."/>
            <person name="Wakazuki S."/>
            <person name="Weng J.K."/>
            <person name="Willats W.W."/>
            <person name="Wipf D."/>
            <person name="Wolf P.G."/>
            <person name="Yang L."/>
            <person name="Zimmer A.D."/>
            <person name="Zhu Q."/>
            <person name="Mitros T."/>
            <person name="Hellsten U."/>
            <person name="Loque D."/>
            <person name="Otillar R."/>
            <person name="Salamov A."/>
            <person name="Schmutz J."/>
            <person name="Shapiro H."/>
            <person name="Lindquist E."/>
            <person name="Lucas S."/>
            <person name="Rokhsar D."/>
            <person name="Grigoriev I.V."/>
        </authorList>
    </citation>
    <scope>NUCLEOTIDE SEQUENCE [LARGE SCALE GENOMIC DNA]</scope>
</reference>
<keyword evidence="1" id="KW-0472">Membrane</keyword>
<dbReference type="AlphaFoldDB" id="D8SVK1"/>
<sequence length="200" mass="22593">MQLEAIEAVLSLEVGILLGLPTNSSKFPMNSVVGQVVEGLDIVQKIASTRVVKDNTSNLYFQQLIQTASCEHSCPSNKNALSKLMELIQGYWQWQCKVGMLGLELLISAPANCFASCVQDFFLNWPELCFSRLLLFFDIAKSDYKQKLQNIPLGFNSPYGVLKPLVHHCIELIIELWWYISFMTLLCCHVSVLILPIYSQ</sequence>
<feature type="transmembrane region" description="Helical" evidence="1">
    <location>
        <begin position="176"/>
        <end position="198"/>
    </location>
</feature>
<accession>D8SVK1</accession>
<gene>
    <name evidence="2" type="ORF">SELMODRAFT_426170</name>
</gene>
<keyword evidence="3" id="KW-1185">Reference proteome</keyword>
<dbReference type="Gramene" id="EFJ11450">
    <property type="protein sequence ID" value="EFJ11450"/>
    <property type="gene ID" value="SELMODRAFT_426170"/>
</dbReference>
<organism evidence="3">
    <name type="scientific">Selaginella moellendorffii</name>
    <name type="common">Spikemoss</name>
    <dbReference type="NCBI Taxonomy" id="88036"/>
    <lineage>
        <taxon>Eukaryota</taxon>
        <taxon>Viridiplantae</taxon>
        <taxon>Streptophyta</taxon>
        <taxon>Embryophyta</taxon>
        <taxon>Tracheophyta</taxon>
        <taxon>Lycopodiopsida</taxon>
        <taxon>Selaginellales</taxon>
        <taxon>Selaginellaceae</taxon>
        <taxon>Selaginella</taxon>
    </lineage>
</organism>
<evidence type="ECO:0000256" key="1">
    <source>
        <dbReference type="SAM" id="Phobius"/>
    </source>
</evidence>
<dbReference type="KEGG" id="smo:SELMODRAFT_426170"/>
<keyword evidence="1" id="KW-1133">Transmembrane helix</keyword>
<dbReference type="HOGENOM" id="CLU_1368254_0_0_1"/>
<name>D8SVK1_SELML</name>
<dbReference type="EMBL" id="GL377646">
    <property type="protein sequence ID" value="EFJ11450.1"/>
    <property type="molecule type" value="Genomic_DNA"/>
</dbReference>
<evidence type="ECO:0000313" key="2">
    <source>
        <dbReference type="EMBL" id="EFJ11450.1"/>
    </source>
</evidence>
<protein>
    <submittedName>
        <fullName evidence="2">Uncharacterized protein</fullName>
    </submittedName>
</protein>
<dbReference type="InParanoid" id="D8SVK1"/>